<dbReference type="EMBL" id="HACG01041735">
    <property type="protein sequence ID" value="CEK88600.1"/>
    <property type="molecule type" value="Transcribed_RNA"/>
</dbReference>
<evidence type="ECO:0000313" key="1">
    <source>
        <dbReference type="EMBL" id="CEK88600.1"/>
    </source>
</evidence>
<organism evidence="1">
    <name type="scientific">Arion vulgaris</name>
    <dbReference type="NCBI Taxonomy" id="1028688"/>
    <lineage>
        <taxon>Eukaryota</taxon>
        <taxon>Metazoa</taxon>
        <taxon>Spiralia</taxon>
        <taxon>Lophotrochozoa</taxon>
        <taxon>Mollusca</taxon>
        <taxon>Gastropoda</taxon>
        <taxon>Heterobranchia</taxon>
        <taxon>Euthyneura</taxon>
        <taxon>Panpulmonata</taxon>
        <taxon>Eupulmonata</taxon>
        <taxon>Stylommatophora</taxon>
        <taxon>Helicina</taxon>
        <taxon>Arionoidea</taxon>
        <taxon>Arionidae</taxon>
        <taxon>Arion</taxon>
    </lineage>
</organism>
<reference evidence="1" key="1">
    <citation type="submission" date="2014-12" db="EMBL/GenBank/DDBJ databases">
        <title>Insight into the proteome of Arion vulgaris.</title>
        <authorList>
            <person name="Aradska J."/>
            <person name="Bulat T."/>
            <person name="Smidak R."/>
            <person name="Sarate P."/>
            <person name="Gangsoo J."/>
            <person name="Sialana F."/>
            <person name="Bilban M."/>
            <person name="Lubec G."/>
        </authorList>
    </citation>
    <scope>NUCLEOTIDE SEQUENCE</scope>
    <source>
        <tissue evidence="1">Skin</tissue>
    </source>
</reference>
<proteinExistence type="predicted"/>
<accession>A0A0B7B950</accession>
<feature type="non-terminal residue" evidence="1">
    <location>
        <position position="1"/>
    </location>
</feature>
<sequence length="97" mass="11039">YCLYYYYSCHMAPAHPQPSVKCAPVYKKRRTALIYMDGTVVRLQKSTWTFSANSHSRKIKEANGPFSMTTSSMAMEVLAVTKALLWLEPQNSCLHSD</sequence>
<gene>
    <name evidence="1" type="primary">ORF166098</name>
</gene>
<protein>
    <recommendedName>
        <fullName evidence="2">RNase H type-1 domain-containing protein</fullName>
    </recommendedName>
</protein>
<evidence type="ECO:0008006" key="2">
    <source>
        <dbReference type="Google" id="ProtNLM"/>
    </source>
</evidence>
<name>A0A0B7B950_9EUPU</name>
<dbReference type="AlphaFoldDB" id="A0A0B7B950"/>